<evidence type="ECO:0000256" key="5">
    <source>
        <dbReference type="ARBA" id="ARBA00023052"/>
    </source>
</evidence>
<dbReference type="NCBIfam" id="TIGR00173">
    <property type="entry name" value="menD"/>
    <property type="match status" value="1"/>
</dbReference>
<evidence type="ECO:0000256" key="1">
    <source>
        <dbReference type="ARBA" id="ARBA00022428"/>
    </source>
</evidence>
<evidence type="ECO:0000259" key="9">
    <source>
        <dbReference type="Pfam" id="PF02776"/>
    </source>
</evidence>
<dbReference type="GO" id="GO:0000287">
    <property type="term" value="F:magnesium ion binding"/>
    <property type="evidence" value="ECO:0007669"/>
    <property type="project" value="UniProtKB-UniRule"/>
</dbReference>
<dbReference type="InterPro" id="IPR029035">
    <property type="entry name" value="DHS-like_NAD/FAD-binding_dom"/>
</dbReference>
<dbReference type="PANTHER" id="PTHR42916">
    <property type="entry name" value="2-SUCCINYL-5-ENOLPYRUVYL-6-HYDROXY-3-CYCLOHEXENE-1-CARBOXYLATE SYNTHASE"/>
    <property type="match status" value="1"/>
</dbReference>
<dbReference type="InterPro" id="IPR004433">
    <property type="entry name" value="MenaQ_synth_MenD"/>
</dbReference>
<dbReference type="AlphaFoldDB" id="A0A2S7MW81"/>
<feature type="domain" description="Thiamine pyrophosphate enzyme TPP-binding" evidence="8">
    <location>
        <begin position="433"/>
        <end position="555"/>
    </location>
</feature>
<comment type="caution">
    <text evidence="11">The sequence shown here is derived from an EMBL/GenBank/DDBJ whole genome shotgun (WGS) entry which is preliminary data.</text>
</comment>
<dbReference type="UniPathway" id="UPA00079"/>
<evidence type="ECO:0000256" key="2">
    <source>
        <dbReference type="ARBA" id="ARBA00022679"/>
    </source>
</evidence>
<dbReference type="InterPro" id="IPR012001">
    <property type="entry name" value="Thiamin_PyroP_enz_TPP-bd_dom"/>
</dbReference>
<organism evidence="11 12">
    <name type="scientific">Pradoshia eiseniae</name>
    <dbReference type="NCBI Taxonomy" id="2064768"/>
    <lineage>
        <taxon>Bacteria</taxon>
        <taxon>Bacillati</taxon>
        <taxon>Bacillota</taxon>
        <taxon>Bacilli</taxon>
        <taxon>Bacillales</taxon>
        <taxon>Bacillaceae</taxon>
        <taxon>Pradoshia</taxon>
    </lineage>
</organism>
<evidence type="ECO:0000313" key="11">
    <source>
        <dbReference type="EMBL" id="PQD94016.1"/>
    </source>
</evidence>
<evidence type="ECO:0000256" key="7">
    <source>
        <dbReference type="HAMAP-Rule" id="MF_01659"/>
    </source>
</evidence>
<feature type="domain" description="Thiamine pyrophosphate enzyme N-terminal TPP-binding" evidence="9">
    <location>
        <begin position="14"/>
        <end position="124"/>
    </location>
</feature>
<dbReference type="PANTHER" id="PTHR42916:SF1">
    <property type="entry name" value="PROTEIN PHYLLO, CHLOROPLASTIC"/>
    <property type="match status" value="1"/>
</dbReference>
<gene>
    <name evidence="7" type="primary">menD</name>
    <name evidence="11" type="ORF">CYL18_16735</name>
</gene>
<evidence type="ECO:0000256" key="4">
    <source>
        <dbReference type="ARBA" id="ARBA00022842"/>
    </source>
</evidence>
<comment type="similarity">
    <text evidence="7">Belongs to the TPP enzyme family. MenD subfamily.</text>
</comment>
<keyword evidence="2 7" id="KW-0808">Transferase</keyword>
<dbReference type="InterPro" id="IPR032264">
    <property type="entry name" value="MenD_middle"/>
</dbReference>
<comment type="function">
    <text evidence="7">Catalyzes the thiamine diphosphate-dependent decarboxylation of 2-oxoglutarate and the subsequent addition of the resulting succinic semialdehyde-thiamine pyrophosphate anion to isochorismate to yield 2-succinyl-5-enolpyruvyl-6-hydroxy-3-cyclohexene-1-carboxylate (SEPHCHC).</text>
</comment>
<evidence type="ECO:0000259" key="10">
    <source>
        <dbReference type="Pfam" id="PF16582"/>
    </source>
</evidence>
<dbReference type="UniPathway" id="UPA01057">
    <property type="reaction ID" value="UER00164"/>
</dbReference>
<sequence length="584" mass="64770">MKHQEALTAYIASFVDELTACGVQDVVISPGSRSTPLAYCMAEHEGMDVHLNIDERSAAFFALGMAKEKRSPVAILCTSGTAAANYYPAIVEAHYSRVPLIVLTADRPHELRDIGAPQAIDQLHLYGKHVKWFVEMALPESALSMLHYARTIAARAAGTAVLEPAGPVHINIPLREPLIPNLADMKKWVKASEKRESSIDIRQGKSALADSQYKECLELIEQARRGLIICGPMDIPGFDQAVSRLSETTGFPILADPLSQLRGSGYCKESIIEGYDTFLKDASLCESLKPDLIIRFGAMPVSKPLLLFIKGMEQVNHMVIDGGLGWREPTGMGTHMIYCEETVFCERLALEFEKERNREWLGKWKAIDQVAKQELRNIQDETVLQEGKLFAKLQSLLPDRANLVVGNSMPIRNVDTFFHDSEKEIRIFANRGANGIDGTISTALGIAASSEQPTVLALGDLSFFHDMNGLLAAKMHNLNLLVIVINNDGGGIFSYLPQAQEERHFEELFGTPHGLSFEHTAALYGANYACPATWDEVDEAISSWSGNPDFRVVEVMTDRKYDVETYRALVKHVSQEIRAMRHVD</sequence>
<dbReference type="GO" id="GO:0030976">
    <property type="term" value="F:thiamine pyrophosphate binding"/>
    <property type="evidence" value="ECO:0007669"/>
    <property type="project" value="UniProtKB-UniRule"/>
</dbReference>
<evidence type="ECO:0000256" key="3">
    <source>
        <dbReference type="ARBA" id="ARBA00022723"/>
    </source>
</evidence>
<evidence type="ECO:0000256" key="6">
    <source>
        <dbReference type="ARBA" id="ARBA00023211"/>
    </source>
</evidence>
<keyword evidence="1 7" id="KW-0474">Menaquinone biosynthesis</keyword>
<dbReference type="GO" id="GO:0009234">
    <property type="term" value="P:menaquinone biosynthetic process"/>
    <property type="evidence" value="ECO:0007669"/>
    <property type="project" value="UniProtKB-UniRule"/>
</dbReference>
<dbReference type="SUPFAM" id="SSF52467">
    <property type="entry name" value="DHS-like NAD/FAD-binding domain"/>
    <property type="match status" value="1"/>
</dbReference>
<dbReference type="CDD" id="cd07037">
    <property type="entry name" value="TPP_PYR_MenD"/>
    <property type="match status" value="1"/>
</dbReference>
<comment type="catalytic activity">
    <reaction evidence="7">
        <text>isochorismate + 2-oxoglutarate + H(+) = 5-enolpyruvoyl-6-hydroxy-2-succinyl-cyclohex-3-ene-1-carboxylate + CO2</text>
        <dbReference type="Rhea" id="RHEA:25593"/>
        <dbReference type="ChEBI" id="CHEBI:15378"/>
        <dbReference type="ChEBI" id="CHEBI:16526"/>
        <dbReference type="ChEBI" id="CHEBI:16810"/>
        <dbReference type="ChEBI" id="CHEBI:29780"/>
        <dbReference type="ChEBI" id="CHEBI:58818"/>
        <dbReference type="EC" id="2.2.1.9"/>
    </reaction>
</comment>
<comment type="pathway">
    <text evidence="7">Quinol/quinone metabolism; 1,4-dihydroxy-2-naphthoate biosynthesis; 1,4-dihydroxy-2-naphthoate from chorismate: step 2/7.</text>
</comment>
<reference evidence="11 12" key="1">
    <citation type="submission" date="2017-12" db="EMBL/GenBank/DDBJ databases">
        <title>Taxonomic description and draft genome of Pradoshia cofamensis Gen. nov., sp. nov., a thermotolerant bacillale isolated from anterior gut of earthworm Eisenia fetida.</title>
        <authorList>
            <person name="Saha T."/>
            <person name="Chakraborty R."/>
        </authorList>
    </citation>
    <scope>NUCLEOTIDE SEQUENCE [LARGE SCALE GENOMIC DNA]</scope>
    <source>
        <strain evidence="11 12">EAG3</strain>
    </source>
</reference>
<keyword evidence="3 7" id="KW-0479">Metal-binding</keyword>
<evidence type="ECO:0000259" key="8">
    <source>
        <dbReference type="Pfam" id="PF02775"/>
    </source>
</evidence>
<dbReference type="SUPFAM" id="SSF52518">
    <property type="entry name" value="Thiamin diphosphate-binding fold (THDP-binding)"/>
    <property type="match status" value="2"/>
</dbReference>
<keyword evidence="12" id="KW-1185">Reference proteome</keyword>
<accession>A0A2S7MW81</accession>
<dbReference type="Gene3D" id="3.40.50.970">
    <property type="match status" value="2"/>
</dbReference>
<dbReference type="GO" id="GO:0070204">
    <property type="term" value="F:2-succinyl-5-enolpyruvyl-6-hydroxy-3-cyclohexene-1-carboxylic-acid synthase activity"/>
    <property type="evidence" value="ECO:0007669"/>
    <property type="project" value="UniProtKB-UniRule"/>
</dbReference>
<feature type="domain" description="Menaquinone biosynthesis protein MenD middle" evidence="10">
    <location>
        <begin position="217"/>
        <end position="404"/>
    </location>
</feature>
<dbReference type="CDD" id="cd02009">
    <property type="entry name" value="TPP_SHCHC_synthase"/>
    <property type="match status" value="1"/>
</dbReference>
<dbReference type="EC" id="2.2.1.9" evidence="7"/>
<dbReference type="InterPro" id="IPR029061">
    <property type="entry name" value="THDP-binding"/>
</dbReference>
<keyword evidence="6 7" id="KW-0464">Manganese</keyword>
<evidence type="ECO:0000313" key="12">
    <source>
        <dbReference type="Proteomes" id="UP000239663"/>
    </source>
</evidence>
<dbReference type="Pfam" id="PF16582">
    <property type="entry name" value="TPP_enzyme_M_2"/>
    <property type="match status" value="1"/>
</dbReference>
<dbReference type="Pfam" id="PF02775">
    <property type="entry name" value="TPP_enzyme_C"/>
    <property type="match status" value="1"/>
</dbReference>
<comment type="pathway">
    <text evidence="7">Quinol/quinone metabolism; menaquinone biosynthesis.</text>
</comment>
<dbReference type="Pfam" id="PF02776">
    <property type="entry name" value="TPP_enzyme_N"/>
    <property type="match status" value="1"/>
</dbReference>
<dbReference type="PIRSF" id="PIRSF004983">
    <property type="entry name" value="MenD"/>
    <property type="match status" value="1"/>
</dbReference>
<protein>
    <recommendedName>
        <fullName evidence="7">2-succinyl-5-enolpyruvyl-6-hydroxy-3-cyclohexene-1-carboxylate synthase</fullName>
        <shortName evidence="7">SEPHCHC synthase</shortName>
        <ecNumber evidence="7">2.2.1.9</ecNumber>
    </recommendedName>
    <alternativeName>
        <fullName evidence="7">Menaquinone biosynthesis protein MenD</fullName>
    </alternativeName>
</protein>
<dbReference type="InterPro" id="IPR011766">
    <property type="entry name" value="TPP_enzyme_TPP-bd"/>
</dbReference>
<name>A0A2S7MW81_9BACI</name>
<keyword evidence="5 7" id="KW-0786">Thiamine pyrophosphate</keyword>
<dbReference type="Proteomes" id="UP000239663">
    <property type="component" value="Unassembled WGS sequence"/>
</dbReference>
<dbReference type="RefSeq" id="WP_104850657.1">
    <property type="nucleotide sequence ID" value="NZ_PKOZ01000016.1"/>
</dbReference>
<comment type="cofactor">
    <cofactor evidence="7">
        <name>Mg(2+)</name>
        <dbReference type="ChEBI" id="CHEBI:18420"/>
    </cofactor>
    <cofactor evidence="7">
        <name>Mn(2+)</name>
        <dbReference type="ChEBI" id="CHEBI:29035"/>
    </cofactor>
</comment>
<comment type="cofactor">
    <cofactor evidence="7">
        <name>thiamine diphosphate</name>
        <dbReference type="ChEBI" id="CHEBI:58937"/>
    </cofactor>
    <text evidence="7">Binds 1 thiamine pyrophosphate per subunit.</text>
</comment>
<comment type="subunit">
    <text evidence="7">Homodimer.</text>
</comment>
<dbReference type="OrthoDB" id="9791859at2"/>
<dbReference type="HAMAP" id="MF_01659">
    <property type="entry name" value="MenD"/>
    <property type="match status" value="1"/>
</dbReference>
<dbReference type="Gene3D" id="3.40.50.1220">
    <property type="entry name" value="TPP-binding domain"/>
    <property type="match status" value="1"/>
</dbReference>
<dbReference type="EMBL" id="PKOZ01000016">
    <property type="protein sequence ID" value="PQD94016.1"/>
    <property type="molecule type" value="Genomic_DNA"/>
</dbReference>
<keyword evidence="4 7" id="KW-0460">Magnesium</keyword>
<proteinExistence type="inferred from homology"/>
<dbReference type="GO" id="GO:0030145">
    <property type="term" value="F:manganese ion binding"/>
    <property type="evidence" value="ECO:0007669"/>
    <property type="project" value="UniProtKB-UniRule"/>
</dbReference>